<organism evidence="2 3">
    <name type="scientific">Compostimonas suwonensis</name>
    <dbReference type="NCBI Taxonomy" id="1048394"/>
    <lineage>
        <taxon>Bacteria</taxon>
        <taxon>Bacillati</taxon>
        <taxon>Actinomycetota</taxon>
        <taxon>Actinomycetes</taxon>
        <taxon>Micrococcales</taxon>
        <taxon>Microbacteriaceae</taxon>
        <taxon>Compostimonas</taxon>
    </lineage>
</organism>
<name>A0A2M9BVS6_9MICO</name>
<keyword evidence="1" id="KW-0812">Transmembrane</keyword>
<comment type="caution">
    <text evidence="2">The sequence shown here is derived from an EMBL/GenBank/DDBJ whole genome shotgun (WGS) entry which is preliminary data.</text>
</comment>
<gene>
    <name evidence="2" type="ORF">CLV54_1851</name>
</gene>
<protein>
    <submittedName>
        <fullName evidence="2">Uncharacterized protein</fullName>
    </submittedName>
</protein>
<evidence type="ECO:0000313" key="3">
    <source>
        <dbReference type="Proteomes" id="UP000230161"/>
    </source>
</evidence>
<dbReference type="EMBL" id="PGFB01000003">
    <property type="protein sequence ID" value="PJJ62058.1"/>
    <property type="molecule type" value="Genomic_DNA"/>
</dbReference>
<evidence type="ECO:0000313" key="2">
    <source>
        <dbReference type="EMBL" id="PJJ62058.1"/>
    </source>
</evidence>
<dbReference type="Proteomes" id="UP000230161">
    <property type="component" value="Unassembled WGS sequence"/>
</dbReference>
<keyword evidence="3" id="KW-1185">Reference proteome</keyword>
<evidence type="ECO:0000256" key="1">
    <source>
        <dbReference type="SAM" id="Phobius"/>
    </source>
</evidence>
<feature type="transmembrane region" description="Helical" evidence="1">
    <location>
        <begin position="57"/>
        <end position="76"/>
    </location>
</feature>
<sequence length="213" mass="20695">MNCGPLPGTGLDAHPGVLLLVAIACLLVGAMIVLASRARAKRRAQMTAGPGSGASSPGAAVVLLMILVVGGAVAIGPAPPAQAAGSAGSASSGCVAADDFLTVIQTSTMAGLAPGVAPVPIAGLVVNNSADSTHIVAVEVEISSVAVAPGSPVGSCDASDYVLLDTRMPVDRTLGPGASASFAGASIGFSDSAVDQDACQRATIHLLYTANPR</sequence>
<reference evidence="2 3" key="1">
    <citation type="submission" date="2017-11" db="EMBL/GenBank/DDBJ databases">
        <title>Genomic Encyclopedia of Archaeal and Bacterial Type Strains, Phase II (KMG-II): From Individual Species to Whole Genera.</title>
        <authorList>
            <person name="Goeker M."/>
        </authorList>
    </citation>
    <scope>NUCLEOTIDE SEQUENCE [LARGE SCALE GENOMIC DNA]</scope>
    <source>
        <strain evidence="2 3">DSM 25625</strain>
    </source>
</reference>
<feature type="transmembrane region" description="Helical" evidence="1">
    <location>
        <begin position="16"/>
        <end position="36"/>
    </location>
</feature>
<keyword evidence="1" id="KW-1133">Transmembrane helix</keyword>
<accession>A0A2M9BVS6</accession>
<dbReference type="OrthoDB" id="3790885at2"/>
<dbReference type="AlphaFoldDB" id="A0A2M9BVS6"/>
<proteinExistence type="predicted"/>
<dbReference type="RefSeq" id="WP_100344661.1">
    <property type="nucleotide sequence ID" value="NZ_PGFB01000003.1"/>
</dbReference>
<keyword evidence="1" id="KW-0472">Membrane</keyword>